<dbReference type="EMBL" id="AXCV01000462">
    <property type="protein sequence ID" value="KGO25296.1"/>
    <property type="molecule type" value="Genomic_DNA"/>
</dbReference>
<gene>
    <name evidence="1" type="ORF">Q757_08335</name>
</gene>
<keyword evidence="2" id="KW-1185">Reference proteome</keyword>
<evidence type="ECO:0000313" key="1">
    <source>
        <dbReference type="EMBL" id="KGO25296.1"/>
    </source>
</evidence>
<comment type="caution">
    <text evidence="1">The sequence shown here is derived from an EMBL/GenBank/DDBJ whole genome shotgun (WGS) entry which is preliminary data.</text>
</comment>
<accession>A0ABR4XPM5</accession>
<sequence length="38" mass="4517">MIWGRKISYSDYFHEELVKAVGRLQDDYNAAVQTERNL</sequence>
<dbReference type="Proteomes" id="UP000030023">
    <property type="component" value="Unassembled WGS sequence"/>
</dbReference>
<feature type="non-terminal residue" evidence="1">
    <location>
        <position position="38"/>
    </location>
</feature>
<protein>
    <submittedName>
        <fullName evidence="1">Uncharacterized protein</fullName>
    </submittedName>
</protein>
<name>A0ABR4XPM5_9LACO</name>
<evidence type="ECO:0000313" key="2">
    <source>
        <dbReference type="Proteomes" id="UP000030023"/>
    </source>
</evidence>
<reference evidence="1 2" key="1">
    <citation type="journal article" date="2014" name="Antonie Van Leeuwenhoek">
        <title>Oenococcus alcoholitolerans sp. nov., a lactic acid bacteria isolated from cachaca and ethanol fermentation processes.</title>
        <authorList>
            <person name="Badotti F."/>
            <person name="Moreira A.P."/>
            <person name="Tonon L.A."/>
            <person name="de Lucena B.T."/>
            <person name="Gomes Fde C."/>
            <person name="Kruger R."/>
            <person name="Thompson C.C."/>
            <person name="de Morais M.A.Jr."/>
            <person name="Rosa C.A."/>
            <person name="Thompson F.L."/>
        </authorList>
    </citation>
    <scope>NUCLEOTIDE SEQUENCE [LARGE SCALE GENOMIC DNA]</scope>
    <source>
        <strain evidence="1 2">UFRJ-M7.2.18</strain>
    </source>
</reference>
<organism evidence="1 2">
    <name type="scientific">Oenococcus alcoholitolerans</name>
    <dbReference type="NCBI Taxonomy" id="931074"/>
    <lineage>
        <taxon>Bacteria</taxon>
        <taxon>Bacillati</taxon>
        <taxon>Bacillota</taxon>
        <taxon>Bacilli</taxon>
        <taxon>Lactobacillales</taxon>
        <taxon>Lactobacillaceae</taxon>
        <taxon>Oenococcus</taxon>
    </lineage>
</organism>
<proteinExistence type="predicted"/>